<organism evidence="1 2">
    <name type="scientific">Lentithecium fluviatile CBS 122367</name>
    <dbReference type="NCBI Taxonomy" id="1168545"/>
    <lineage>
        <taxon>Eukaryota</taxon>
        <taxon>Fungi</taxon>
        <taxon>Dikarya</taxon>
        <taxon>Ascomycota</taxon>
        <taxon>Pezizomycotina</taxon>
        <taxon>Dothideomycetes</taxon>
        <taxon>Pleosporomycetidae</taxon>
        <taxon>Pleosporales</taxon>
        <taxon>Massarineae</taxon>
        <taxon>Lentitheciaceae</taxon>
        <taxon>Lentithecium</taxon>
    </lineage>
</organism>
<sequence>MAPATKPAPTLATLPSELRRIIVTYLAPATPDDIVPGCKTDLKNANIAHRCLKEWVPEVMFRDMALEHVISGQASHLERFSVRGKDADLFRHVRNIQVKVPPAIRWEIDTATDFDTLEDLTARRLCKKFGVVNPDSLTKEDRWYCESYHRALVEPFVDNRRWYMLLKNAQWSWPDIFSAFPNLQEIGVGCCERVDHPVYTYTNIFVTRHGRDVVSEVEPRYVEDSTVNMGWASATVLACVPASVRSLRLTMSNMDNFNSFATVNRLLNIVYSNATWLIEDPPLGITRLSVTLRGIHGVHGMHGLHDIGTDTGSHSSVRYYTRVLLSLSGLQHLEFHQDLESDQNLAFTDGEDTNTEENAVIRVVAKVKHPRLQTLELHGFTLEYNTLLYLFQENGFLDSPSLRKIVFDNIVLSITGESECTSNKTYRHIMGYSWRRLCADKPRLQIVLRNPSSTMSNEENYAIHPVYVKEIQSMPGVALDLSGCYTSTVLPPPEIGEGLLSRSMKEMEL</sequence>
<evidence type="ECO:0000313" key="1">
    <source>
        <dbReference type="EMBL" id="KAF2685893.1"/>
    </source>
</evidence>
<proteinExistence type="predicted"/>
<gene>
    <name evidence="1" type="ORF">K458DRAFT_387847</name>
</gene>
<dbReference type="AlphaFoldDB" id="A0A6G1J6S5"/>
<protein>
    <submittedName>
        <fullName evidence="1">Uncharacterized protein</fullName>
    </submittedName>
</protein>
<dbReference type="OrthoDB" id="3702761at2759"/>
<dbReference type="EMBL" id="MU005578">
    <property type="protein sequence ID" value="KAF2685893.1"/>
    <property type="molecule type" value="Genomic_DNA"/>
</dbReference>
<name>A0A6G1J6S5_9PLEO</name>
<reference evidence="1" key="1">
    <citation type="journal article" date="2020" name="Stud. Mycol.">
        <title>101 Dothideomycetes genomes: a test case for predicting lifestyles and emergence of pathogens.</title>
        <authorList>
            <person name="Haridas S."/>
            <person name="Albert R."/>
            <person name="Binder M."/>
            <person name="Bloem J."/>
            <person name="Labutti K."/>
            <person name="Salamov A."/>
            <person name="Andreopoulos B."/>
            <person name="Baker S."/>
            <person name="Barry K."/>
            <person name="Bills G."/>
            <person name="Bluhm B."/>
            <person name="Cannon C."/>
            <person name="Castanera R."/>
            <person name="Culley D."/>
            <person name="Daum C."/>
            <person name="Ezra D."/>
            <person name="Gonzalez J."/>
            <person name="Henrissat B."/>
            <person name="Kuo A."/>
            <person name="Liang C."/>
            <person name="Lipzen A."/>
            <person name="Lutzoni F."/>
            <person name="Magnuson J."/>
            <person name="Mondo S."/>
            <person name="Nolan M."/>
            <person name="Ohm R."/>
            <person name="Pangilinan J."/>
            <person name="Park H.-J."/>
            <person name="Ramirez L."/>
            <person name="Alfaro M."/>
            <person name="Sun H."/>
            <person name="Tritt A."/>
            <person name="Yoshinaga Y."/>
            <person name="Zwiers L.-H."/>
            <person name="Turgeon B."/>
            <person name="Goodwin S."/>
            <person name="Spatafora J."/>
            <person name="Crous P."/>
            <person name="Grigoriev I."/>
        </authorList>
    </citation>
    <scope>NUCLEOTIDE SEQUENCE</scope>
    <source>
        <strain evidence="1">CBS 122367</strain>
    </source>
</reference>
<accession>A0A6G1J6S5</accession>
<dbReference type="Proteomes" id="UP000799291">
    <property type="component" value="Unassembled WGS sequence"/>
</dbReference>
<keyword evidence="2" id="KW-1185">Reference proteome</keyword>
<evidence type="ECO:0000313" key="2">
    <source>
        <dbReference type="Proteomes" id="UP000799291"/>
    </source>
</evidence>